<dbReference type="RefSeq" id="WP_215668476.1">
    <property type="nucleotide sequence ID" value="NZ_JAFJYC010000001.1"/>
</dbReference>
<sequence>MSSRIPVGISACLMGENVRFDGGHKRLAFAMDDLAPFVAFTAVCQEMAIGLPAPRPALRLVKNPHGQVVLRTSKEESAIDHTASMEAFARDRVRQLVDICGYIVCAKSPSCGMERVRVYAAQGVQKTGTGLFTRVLQQQMPWLPVEEDGRLQDSQLRENFVARVFTLWEFNQLMRHPLTRGGLMAFHRRYKLLLLAHSQPEYRQIGPFVASMDRWPSLEAFALAYRDRLMALLRHPATRCNHTNVLMHAQGYFYRYLTRTRAQRSELTGLIDSYRRGLQPLLAPITLLKHYMAEYPDAWLAQQRYFEPYPEALRLRYGH</sequence>
<name>A0ABS5Y8K4_9GAMM</name>
<accession>A0ABS5Y8K4</accession>
<dbReference type="InterPro" id="IPR017087">
    <property type="entry name" value="UCP037004"/>
</dbReference>
<protein>
    <submittedName>
        <fullName evidence="2">DUF1722 domain-containing protein</fullName>
    </submittedName>
</protein>
<evidence type="ECO:0000313" key="3">
    <source>
        <dbReference type="Proteomes" id="UP000811282"/>
    </source>
</evidence>
<dbReference type="Proteomes" id="UP000811282">
    <property type="component" value="Unassembled WGS sequence"/>
</dbReference>
<organism evidence="2 3">
    <name type="scientific">Candidatus Sodalis endolongispinus</name>
    <dbReference type="NCBI Taxonomy" id="2812662"/>
    <lineage>
        <taxon>Bacteria</taxon>
        <taxon>Pseudomonadati</taxon>
        <taxon>Pseudomonadota</taxon>
        <taxon>Gammaproteobacteria</taxon>
        <taxon>Enterobacterales</taxon>
        <taxon>Bruguierivoracaceae</taxon>
        <taxon>Sodalis</taxon>
    </lineage>
</organism>
<dbReference type="EMBL" id="JAFJYC010000001">
    <property type="protein sequence ID" value="MBT9431337.1"/>
    <property type="molecule type" value="Genomic_DNA"/>
</dbReference>
<dbReference type="Pfam" id="PF08349">
    <property type="entry name" value="DUF1722"/>
    <property type="match status" value="1"/>
</dbReference>
<evidence type="ECO:0000259" key="1">
    <source>
        <dbReference type="Pfam" id="PF08349"/>
    </source>
</evidence>
<dbReference type="InterPro" id="IPR007553">
    <property type="entry name" value="2-thiour_desulf"/>
</dbReference>
<reference evidence="2 3" key="1">
    <citation type="journal article" date="2021" name="Genome Biol. Evol.">
        <title>The evolution of interdependence in a four-way mealybug symbiosis.</title>
        <authorList>
            <person name="Garber A.I."/>
            <person name="Kupper M."/>
            <person name="Laetsch D.R."/>
            <person name="Weldon S.R."/>
            <person name="Ladinsky M.S."/>
            <person name="Bjorkman P.J."/>
            <person name="McCutcheon J.P."/>
        </authorList>
    </citation>
    <scope>NUCLEOTIDE SEQUENCE [LARGE SCALE GENOMIC DNA]</scope>
    <source>
        <strain evidence="2">SOD</strain>
    </source>
</reference>
<dbReference type="PANTHER" id="PTHR30087:SF0">
    <property type="entry name" value="INNER MEMBRANE PROTEIN"/>
    <property type="match status" value="1"/>
</dbReference>
<dbReference type="PIRSF" id="PIRSF037004">
    <property type="entry name" value="UCP037004"/>
    <property type="match status" value="1"/>
</dbReference>
<feature type="domain" description="DUF1722" evidence="1">
    <location>
        <begin position="191"/>
        <end position="310"/>
    </location>
</feature>
<dbReference type="PANTHER" id="PTHR30087">
    <property type="entry name" value="INNER MEMBRANE PROTEIN"/>
    <property type="match status" value="1"/>
</dbReference>
<comment type="caution">
    <text evidence="2">The sequence shown here is derived from an EMBL/GenBank/DDBJ whole genome shotgun (WGS) entry which is preliminary data.</text>
</comment>
<keyword evidence="3" id="KW-1185">Reference proteome</keyword>
<evidence type="ECO:0000313" key="2">
    <source>
        <dbReference type="EMBL" id="MBT9431337.1"/>
    </source>
</evidence>
<proteinExistence type="predicted"/>
<dbReference type="InterPro" id="IPR013560">
    <property type="entry name" value="DUF1722"/>
</dbReference>
<dbReference type="Pfam" id="PF04463">
    <property type="entry name" value="2-thiour_desulf"/>
    <property type="match status" value="1"/>
</dbReference>
<gene>
    <name evidence="2" type="ORF">JZM24_02715</name>
</gene>